<evidence type="ECO:0000313" key="2">
    <source>
        <dbReference type="Proteomes" id="UP000029556"/>
    </source>
</evidence>
<accession>A0A096BWM6</accession>
<dbReference type="OrthoDB" id="1074376at2"/>
<dbReference type="EMBL" id="JRNN01000003">
    <property type="protein sequence ID" value="KGF37504.1"/>
    <property type="molecule type" value="Genomic_DNA"/>
</dbReference>
<proteinExistence type="predicted"/>
<dbReference type="AlphaFoldDB" id="A0A096BWM6"/>
<gene>
    <name evidence="1" type="ORF">HMPREF2137_00260</name>
</gene>
<reference evidence="1 2" key="1">
    <citation type="submission" date="2014-07" db="EMBL/GenBank/DDBJ databases">
        <authorList>
            <person name="McCorrison J."/>
            <person name="Sanka R."/>
            <person name="Torralba M."/>
            <person name="Gillis M."/>
            <person name="Haft D.H."/>
            <person name="Methe B."/>
            <person name="Sutton G."/>
            <person name="Nelson K.E."/>
        </authorList>
    </citation>
    <scope>NUCLEOTIDE SEQUENCE [LARGE SCALE GENOMIC DNA]</scope>
    <source>
        <strain evidence="1 2">DNF00853</strain>
    </source>
</reference>
<dbReference type="Proteomes" id="UP000029556">
    <property type="component" value="Unassembled WGS sequence"/>
</dbReference>
<comment type="caution">
    <text evidence="1">The sequence shown here is derived from an EMBL/GenBank/DDBJ whole genome shotgun (WGS) entry which is preliminary data.</text>
</comment>
<dbReference type="RefSeq" id="WP_036871210.1">
    <property type="nucleotide sequence ID" value="NZ_JRNN01000003.1"/>
</dbReference>
<organism evidence="1 2">
    <name type="scientific">Hoylesella buccalis DNF00853</name>
    <dbReference type="NCBI Taxonomy" id="1401074"/>
    <lineage>
        <taxon>Bacteria</taxon>
        <taxon>Pseudomonadati</taxon>
        <taxon>Bacteroidota</taxon>
        <taxon>Bacteroidia</taxon>
        <taxon>Bacteroidales</taxon>
        <taxon>Prevotellaceae</taxon>
        <taxon>Hoylesella</taxon>
    </lineage>
</organism>
<name>A0A096BWM6_9BACT</name>
<protein>
    <submittedName>
        <fullName evidence="1">Uncharacterized protein</fullName>
    </submittedName>
</protein>
<evidence type="ECO:0000313" key="1">
    <source>
        <dbReference type="EMBL" id="KGF37504.1"/>
    </source>
</evidence>
<sequence length="141" mass="16158">MTKYITPGDIVEGKKCHVMTRKYEFKRLQKDPITKKNMVMYELDRNCSVEITQCMELSEDDLHLRLVKKVGMQLGDCLMGDAIQMYVDTFRPVTFTVKEGQSGRHGACLVDTKKRTIGKLKYNVAVFNKLLGFSPNSITEK</sequence>